<dbReference type="EMBL" id="SJTH01000022">
    <property type="protein sequence ID" value="TCJ03062.1"/>
    <property type="molecule type" value="Genomic_DNA"/>
</dbReference>
<keyword evidence="2" id="KW-1185">Reference proteome</keyword>
<dbReference type="OrthoDB" id="8908434at2"/>
<evidence type="ECO:0000313" key="1">
    <source>
        <dbReference type="EMBL" id="TCJ03062.1"/>
    </source>
</evidence>
<gene>
    <name evidence="1" type="ORF">E0Y62_16220</name>
</gene>
<dbReference type="RefSeq" id="WP_131237624.1">
    <property type="nucleotide sequence ID" value="NZ_SJTH01000022.1"/>
</dbReference>
<reference evidence="1 2" key="1">
    <citation type="submission" date="2019-03" db="EMBL/GenBank/DDBJ databases">
        <authorList>
            <person name="Jensen L."/>
            <person name="Storgaard J."/>
            <person name="Sulaj E."/>
            <person name="Schramm A."/>
            <person name="Marshall I.P.G."/>
        </authorList>
    </citation>
    <scope>NUCLEOTIDE SEQUENCE [LARGE SCALE GENOMIC DNA]</scope>
    <source>
        <strain evidence="1 2">2017H2G3</strain>
    </source>
</reference>
<evidence type="ECO:0000313" key="2">
    <source>
        <dbReference type="Proteomes" id="UP000293846"/>
    </source>
</evidence>
<dbReference type="STRING" id="1742358.GCA_001439605_03963"/>
<dbReference type="InterPro" id="IPR046500">
    <property type="entry name" value="DUF6678"/>
</dbReference>
<name>A0A4R1AZC2_9BACI</name>
<proteinExistence type="predicted"/>
<dbReference type="Pfam" id="PF20383">
    <property type="entry name" value="DUF6678"/>
    <property type="match status" value="1"/>
</dbReference>
<protein>
    <submittedName>
        <fullName evidence="1">Uncharacterized protein</fullName>
    </submittedName>
</protein>
<dbReference type="AlphaFoldDB" id="A0A4R1AZC2"/>
<accession>A0A4R1AZC2</accession>
<organism evidence="1 2">
    <name type="scientific">Cytobacillus praedii</name>
    <dbReference type="NCBI Taxonomy" id="1742358"/>
    <lineage>
        <taxon>Bacteria</taxon>
        <taxon>Bacillati</taxon>
        <taxon>Bacillota</taxon>
        <taxon>Bacilli</taxon>
        <taxon>Bacillales</taxon>
        <taxon>Bacillaceae</taxon>
        <taxon>Cytobacillus</taxon>
    </lineage>
</organism>
<sequence>MVPKQNKMRVFEAIAERNLVSIMNDTKWRELQDAVINTLLFPPPYQGKYLLEDRLYPEEFETDVWYWGDWKEGIVPFYRVEWIRVRPRYLKHRGSLISPEIIDITDDFVNILKELSIPYRLDNDTYYIYSYISDTSILTL</sequence>
<comment type="caution">
    <text evidence="1">The sequence shown here is derived from an EMBL/GenBank/DDBJ whole genome shotgun (WGS) entry which is preliminary data.</text>
</comment>
<dbReference type="Proteomes" id="UP000293846">
    <property type="component" value="Unassembled WGS sequence"/>
</dbReference>